<evidence type="ECO:0000313" key="2">
    <source>
        <dbReference type="EMBL" id="MFA1556743.1"/>
    </source>
</evidence>
<dbReference type="EMBL" id="JAXCEH010000017">
    <property type="protein sequence ID" value="MFA1556743.1"/>
    <property type="molecule type" value="Genomic_DNA"/>
</dbReference>
<evidence type="ECO:0000313" key="3">
    <source>
        <dbReference type="Proteomes" id="UP001569904"/>
    </source>
</evidence>
<evidence type="ECO:0008006" key="4">
    <source>
        <dbReference type="Google" id="ProtNLM"/>
    </source>
</evidence>
<comment type="caution">
    <text evidence="2">The sequence shown here is derived from an EMBL/GenBank/DDBJ whole genome shotgun (WGS) entry which is preliminary data.</text>
</comment>
<gene>
    <name evidence="2" type="ORF">SM436_23875</name>
</gene>
<accession>A0ABV4R3D8</accession>
<reference evidence="2 3" key="1">
    <citation type="submission" date="2023-11" db="EMBL/GenBank/DDBJ databases">
        <title>Actinomadura monticuli sp. nov., isolated from volcanic ash.</title>
        <authorList>
            <person name="Lee S.D."/>
            <person name="Yang H."/>
            <person name="Kim I.S."/>
        </authorList>
    </citation>
    <scope>NUCLEOTIDE SEQUENCE [LARGE SCALE GENOMIC DNA]</scope>
    <source>
        <strain evidence="2 3">DSM 45346</strain>
    </source>
</reference>
<feature type="compositionally biased region" description="Basic and acidic residues" evidence="1">
    <location>
        <begin position="21"/>
        <end position="31"/>
    </location>
</feature>
<sequence length="103" mass="10782">MTTDSRPVAFAGGGNTADRPASVRDSLEPRRGRGAGGAGAHSSHASTPDESGRRPTRTRGRGHFLWQTTQASPRSWAVVSPPGSTVGSPVWPMFIPLKGVAFT</sequence>
<name>A0ABV4R3D8_9ACTN</name>
<dbReference type="Proteomes" id="UP001569904">
    <property type="component" value="Unassembled WGS sequence"/>
</dbReference>
<dbReference type="RefSeq" id="WP_371943662.1">
    <property type="nucleotide sequence ID" value="NZ_JAXCEH010000017.1"/>
</dbReference>
<protein>
    <recommendedName>
        <fullName evidence="4">DUF397 domain-containing protein</fullName>
    </recommendedName>
</protein>
<keyword evidence="3" id="KW-1185">Reference proteome</keyword>
<organism evidence="2 3">
    <name type="scientific">Actinomadura chokoriensis</name>
    <dbReference type="NCBI Taxonomy" id="454156"/>
    <lineage>
        <taxon>Bacteria</taxon>
        <taxon>Bacillati</taxon>
        <taxon>Actinomycetota</taxon>
        <taxon>Actinomycetes</taxon>
        <taxon>Streptosporangiales</taxon>
        <taxon>Thermomonosporaceae</taxon>
        <taxon>Actinomadura</taxon>
    </lineage>
</organism>
<feature type="region of interest" description="Disordered" evidence="1">
    <location>
        <begin position="1"/>
        <end position="89"/>
    </location>
</feature>
<evidence type="ECO:0000256" key="1">
    <source>
        <dbReference type="SAM" id="MobiDB-lite"/>
    </source>
</evidence>
<proteinExistence type="predicted"/>